<gene>
    <name evidence="2" type="ORF">PHPALM_29028</name>
</gene>
<comment type="caution">
    <text evidence="2">The sequence shown here is derived from an EMBL/GenBank/DDBJ whole genome shotgun (WGS) entry which is preliminary data.</text>
</comment>
<proteinExistence type="predicted"/>
<feature type="domain" description="Tc1-like transposase DDE" evidence="1">
    <location>
        <begin position="145"/>
        <end position="267"/>
    </location>
</feature>
<dbReference type="InterPro" id="IPR038717">
    <property type="entry name" value="Tc1-like_DDE_dom"/>
</dbReference>
<dbReference type="Proteomes" id="UP000237271">
    <property type="component" value="Unassembled WGS sequence"/>
</dbReference>
<dbReference type="EMBL" id="NCKW01015747">
    <property type="protein sequence ID" value="POM61889.1"/>
    <property type="molecule type" value="Genomic_DNA"/>
</dbReference>
<keyword evidence="3" id="KW-1185">Reference proteome</keyword>
<accession>A0A2P4X8N1</accession>
<dbReference type="SUPFAM" id="SSF46689">
    <property type="entry name" value="Homeodomain-like"/>
    <property type="match status" value="1"/>
</dbReference>
<dbReference type="GO" id="GO:0003676">
    <property type="term" value="F:nucleic acid binding"/>
    <property type="evidence" value="ECO:0007669"/>
    <property type="project" value="InterPro"/>
</dbReference>
<protein>
    <recommendedName>
        <fullName evidence="1">Tc1-like transposase DDE domain-containing protein</fullName>
    </recommendedName>
</protein>
<dbReference type="Gene3D" id="3.30.420.10">
    <property type="entry name" value="Ribonuclease H-like superfamily/Ribonuclease H"/>
    <property type="match status" value="1"/>
</dbReference>
<evidence type="ECO:0000313" key="3">
    <source>
        <dbReference type="Proteomes" id="UP000237271"/>
    </source>
</evidence>
<evidence type="ECO:0000313" key="2">
    <source>
        <dbReference type="EMBL" id="POM61889.1"/>
    </source>
</evidence>
<organism evidence="2 3">
    <name type="scientific">Phytophthora palmivora</name>
    <dbReference type="NCBI Taxonomy" id="4796"/>
    <lineage>
        <taxon>Eukaryota</taxon>
        <taxon>Sar</taxon>
        <taxon>Stramenopiles</taxon>
        <taxon>Oomycota</taxon>
        <taxon>Peronosporomycetes</taxon>
        <taxon>Peronosporales</taxon>
        <taxon>Peronosporaceae</taxon>
        <taxon>Phytophthora</taxon>
    </lineage>
</organism>
<name>A0A2P4X8N1_9STRA</name>
<reference evidence="2 3" key="1">
    <citation type="journal article" date="2017" name="Genome Biol. Evol.">
        <title>Phytophthora megakarya and P. palmivora, closely related causal agents of cacao black pod rot, underwent increases in genome sizes and gene numbers by different mechanisms.</title>
        <authorList>
            <person name="Ali S.S."/>
            <person name="Shao J."/>
            <person name="Lary D.J."/>
            <person name="Kronmiller B."/>
            <person name="Shen D."/>
            <person name="Strem M.D."/>
            <person name="Amoako-Attah I."/>
            <person name="Akrofi A.Y."/>
            <person name="Begoude B.A."/>
            <person name="Ten Hoopen G.M."/>
            <person name="Coulibaly K."/>
            <person name="Kebe B.I."/>
            <person name="Melnick R.L."/>
            <person name="Guiltinan M.J."/>
            <person name="Tyler B.M."/>
            <person name="Meinhardt L.W."/>
            <person name="Bailey B.A."/>
        </authorList>
    </citation>
    <scope>NUCLEOTIDE SEQUENCE [LARGE SCALE GENOMIC DNA]</scope>
    <source>
        <strain evidence="3">sbr112.9</strain>
    </source>
</reference>
<dbReference type="InterPro" id="IPR009057">
    <property type="entry name" value="Homeodomain-like_sf"/>
</dbReference>
<dbReference type="InterPro" id="IPR036397">
    <property type="entry name" value="RNaseH_sf"/>
</dbReference>
<dbReference type="Pfam" id="PF13358">
    <property type="entry name" value="DDE_3"/>
    <property type="match status" value="1"/>
</dbReference>
<dbReference type="AlphaFoldDB" id="A0A2P4X8N1"/>
<dbReference type="OrthoDB" id="79420at2759"/>
<evidence type="ECO:0000259" key="1">
    <source>
        <dbReference type="Pfam" id="PF13358"/>
    </source>
</evidence>
<sequence>MVKTEIEEAVTRQHTHRIQCFTVSTGSIVLDTRVQLAHIYRKTVRTIGNWITVYERTGTYQRADSRATRKFTVEPRKWLLEFYAQQPLAYLDEARDAFVRAHQVSISTSTVWQIIHEGGLTRKVLERRAMHIKNRNHINWFYSNIIFLDDVSFDNRGMMRKRVYSLRGQSVAIRGDFQGKPRASYYTEVTFDRVKFFQSCRDFAYSARGHVRQYPGSNSLWILDGVPIRRDPEIIQFLRSIGIVPIFLPAYCPFFNPIEFMFGYIKHYNESSGNNVLPFVVETFERHVGFDMSKVFDHCVSAILTPRGRCQKSHSEVEGVIAVKPNRMKKQKY</sequence>